<dbReference type="GO" id="GO:0043546">
    <property type="term" value="F:molybdopterin cofactor binding"/>
    <property type="evidence" value="ECO:0007669"/>
    <property type="project" value="TreeGrafter"/>
</dbReference>
<evidence type="ECO:0000256" key="6">
    <source>
        <dbReference type="ARBA" id="ARBA00023004"/>
    </source>
</evidence>
<dbReference type="GO" id="GO:0030151">
    <property type="term" value="F:molybdenum ion binding"/>
    <property type="evidence" value="ECO:0007669"/>
    <property type="project" value="InterPro"/>
</dbReference>
<evidence type="ECO:0000256" key="2">
    <source>
        <dbReference type="ARBA" id="ARBA00022505"/>
    </source>
</evidence>
<evidence type="ECO:0000313" key="10">
    <source>
        <dbReference type="EMBL" id="GAC35450.1"/>
    </source>
</evidence>
<dbReference type="GO" id="GO:0006790">
    <property type="term" value="P:sulfur compound metabolic process"/>
    <property type="evidence" value="ECO:0007669"/>
    <property type="project" value="TreeGrafter"/>
</dbReference>
<keyword evidence="5 10" id="KW-0560">Oxidoreductase</keyword>
<sequence length="459" mass="48744">MPWALETKRSAFGIAPVTPSSAFFVRNNLPAPNESIVANRDDWRFEVAGTKQNGSMTLGELKALPIHIVATVLQCSGNGRAYFSHHPSGSPWATGAAGCGLWTGVRVGDVIDKFGGSADNKLFLTATGAESLPEGVDPNSLVVERSVPVEKGLEDSLLVWEMNGEPLPLIHGGPLRLIVPGYFGVNNVKWVKRIALTVEESGASIQRSGYRFRDIGESGSPAHPSMYRMPVKSWINGPGADDSEPVNPGQHTLYGVAFSGEHGIKKVEISADGGKSWFEAQLVGPDLGPNAWRSFVYATELKLGTYRFVSRATDNTGETQPREATPNERGYAHNGWYDPALELKVITKQSRESKPELATSSATALAAIPPAAISLSPLAARGKDIFIGKAAPSCGVCHTLADAGSAGIIGPNFNQLKPSADQVFSAVSQGVGVMPSYSKQLTQDEMRALAAYLAEATSG</sequence>
<dbReference type="Pfam" id="PF00174">
    <property type="entry name" value="Oxidored_molyb"/>
    <property type="match status" value="1"/>
</dbReference>
<dbReference type="Gene3D" id="1.10.760.10">
    <property type="entry name" value="Cytochrome c-like domain"/>
    <property type="match status" value="1"/>
</dbReference>
<dbReference type="Gene3D" id="2.60.40.650">
    <property type="match status" value="1"/>
</dbReference>
<gene>
    <name evidence="10" type="ORF">GPLA_4576</name>
</gene>
<dbReference type="InterPro" id="IPR008335">
    <property type="entry name" value="Mopterin_OxRdtase_euk"/>
</dbReference>
<organism evidence="10 11">
    <name type="scientific">Paraglaciecola polaris LMG 21857</name>
    <dbReference type="NCBI Taxonomy" id="1129793"/>
    <lineage>
        <taxon>Bacteria</taxon>
        <taxon>Pseudomonadati</taxon>
        <taxon>Pseudomonadota</taxon>
        <taxon>Gammaproteobacteria</taxon>
        <taxon>Alteromonadales</taxon>
        <taxon>Alteromonadaceae</taxon>
        <taxon>Paraglaciecola</taxon>
    </lineage>
</organism>
<dbReference type="PANTHER" id="PTHR19372:SF7">
    <property type="entry name" value="SULFITE OXIDASE, MITOCHONDRIAL"/>
    <property type="match status" value="1"/>
</dbReference>
<keyword evidence="4 7" id="KW-0479">Metal-binding</keyword>
<evidence type="ECO:0000256" key="8">
    <source>
        <dbReference type="SAM" id="MobiDB-lite"/>
    </source>
</evidence>
<dbReference type="EC" id="1.8.3.1" evidence="10"/>
<dbReference type="Gene3D" id="3.90.420.10">
    <property type="entry name" value="Oxidoreductase, molybdopterin-binding domain"/>
    <property type="match status" value="1"/>
</dbReference>
<reference evidence="11" key="1">
    <citation type="journal article" date="2014" name="Environ. Microbiol.">
        <title>Comparative genomics of the marine bacterial genus Glaciecola reveals the high degree of genomic diversity and genomic characteristic for cold adaptation.</title>
        <authorList>
            <person name="Qin Q.L."/>
            <person name="Xie B.B."/>
            <person name="Yu Y."/>
            <person name="Shu Y.L."/>
            <person name="Rong J.C."/>
            <person name="Zhang Y.J."/>
            <person name="Zhao D.L."/>
            <person name="Chen X.L."/>
            <person name="Zhang X.Y."/>
            <person name="Chen B."/>
            <person name="Zhou B.C."/>
            <person name="Zhang Y.Z."/>
        </authorList>
    </citation>
    <scope>NUCLEOTIDE SEQUENCE [LARGE SCALE GENOMIC DNA]</scope>
    <source>
        <strain evidence="11">LMG 21857</strain>
    </source>
</reference>
<evidence type="ECO:0000256" key="4">
    <source>
        <dbReference type="ARBA" id="ARBA00022723"/>
    </source>
</evidence>
<dbReference type="InterPro" id="IPR036374">
    <property type="entry name" value="OxRdtase_Mopterin-bd_sf"/>
</dbReference>
<evidence type="ECO:0000313" key="11">
    <source>
        <dbReference type="Proteomes" id="UP000006322"/>
    </source>
</evidence>
<evidence type="ECO:0000256" key="3">
    <source>
        <dbReference type="ARBA" id="ARBA00022617"/>
    </source>
</evidence>
<dbReference type="AlphaFoldDB" id="K7AJL3"/>
<comment type="cofactor">
    <cofactor evidence="1">
        <name>Mo-molybdopterin</name>
        <dbReference type="ChEBI" id="CHEBI:71302"/>
    </cofactor>
</comment>
<proteinExistence type="predicted"/>
<accession>K7AJL3</accession>
<dbReference type="Pfam" id="PF13442">
    <property type="entry name" value="Cytochrome_CBB3"/>
    <property type="match status" value="1"/>
</dbReference>
<dbReference type="PRINTS" id="PR00407">
    <property type="entry name" value="EUMOPTERIN"/>
</dbReference>
<comment type="caution">
    <text evidence="10">The sequence shown here is derived from an EMBL/GenBank/DDBJ whole genome shotgun (WGS) entry which is preliminary data.</text>
</comment>
<dbReference type="InterPro" id="IPR000572">
    <property type="entry name" value="OxRdtase_Mopterin-bd_dom"/>
</dbReference>
<dbReference type="CDD" id="cd02110">
    <property type="entry name" value="SO_family_Moco_dimer"/>
    <property type="match status" value="1"/>
</dbReference>
<dbReference type="InterPro" id="IPR036909">
    <property type="entry name" value="Cyt_c-like_dom_sf"/>
</dbReference>
<dbReference type="PANTHER" id="PTHR19372">
    <property type="entry name" value="SULFITE REDUCTASE"/>
    <property type="match status" value="1"/>
</dbReference>
<dbReference type="InterPro" id="IPR005066">
    <property type="entry name" value="MoCF_OxRdtse_dimer"/>
</dbReference>
<dbReference type="Pfam" id="PF03404">
    <property type="entry name" value="Mo-co_dimer"/>
    <property type="match status" value="1"/>
</dbReference>
<evidence type="ECO:0000256" key="1">
    <source>
        <dbReference type="ARBA" id="ARBA00001924"/>
    </source>
</evidence>
<protein>
    <submittedName>
        <fullName evidence="10">Sulfite oxidase</fullName>
        <ecNumber evidence="10">1.8.3.1</ecNumber>
    </submittedName>
</protein>
<dbReference type="Proteomes" id="UP000006322">
    <property type="component" value="Unassembled WGS sequence"/>
</dbReference>
<dbReference type="GO" id="GO:0020037">
    <property type="term" value="F:heme binding"/>
    <property type="evidence" value="ECO:0007669"/>
    <property type="project" value="InterPro"/>
</dbReference>
<dbReference type="STRING" id="1129793.GPLA_4576"/>
<dbReference type="SUPFAM" id="SSF56524">
    <property type="entry name" value="Oxidoreductase molybdopterin-binding domain"/>
    <property type="match status" value="1"/>
</dbReference>
<feature type="region of interest" description="Disordered" evidence="8">
    <location>
        <begin position="312"/>
        <end position="333"/>
    </location>
</feature>
<evidence type="ECO:0000256" key="7">
    <source>
        <dbReference type="PROSITE-ProRule" id="PRU00433"/>
    </source>
</evidence>
<dbReference type="SUPFAM" id="SSF81296">
    <property type="entry name" value="E set domains"/>
    <property type="match status" value="1"/>
</dbReference>
<name>K7AJL3_9ALTE</name>
<feature type="domain" description="Cytochrome c" evidence="9">
    <location>
        <begin position="377"/>
        <end position="457"/>
    </location>
</feature>
<evidence type="ECO:0000256" key="5">
    <source>
        <dbReference type="ARBA" id="ARBA00023002"/>
    </source>
</evidence>
<dbReference type="InterPro" id="IPR014756">
    <property type="entry name" value="Ig_E-set"/>
</dbReference>
<dbReference type="GO" id="GO:0008482">
    <property type="term" value="F:sulfite oxidase activity"/>
    <property type="evidence" value="ECO:0007669"/>
    <property type="project" value="UniProtKB-EC"/>
</dbReference>
<dbReference type="GO" id="GO:0009055">
    <property type="term" value="F:electron transfer activity"/>
    <property type="evidence" value="ECO:0007669"/>
    <property type="project" value="InterPro"/>
</dbReference>
<dbReference type="PROSITE" id="PS51007">
    <property type="entry name" value="CYTC"/>
    <property type="match status" value="1"/>
</dbReference>
<dbReference type="SUPFAM" id="SSF46626">
    <property type="entry name" value="Cytochrome c"/>
    <property type="match status" value="1"/>
</dbReference>
<keyword evidence="6 7" id="KW-0408">Iron</keyword>
<keyword evidence="2" id="KW-0500">Molybdenum</keyword>
<keyword evidence="3 7" id="KW-0349">Heme</keyword>
<dbReference type="EMBL" id="BAER01000135">
    <property type="protein sequence ID" value="GAC35450.1"/>
    <property type="molecule type" value="Genomic_DNA"/>
</dbReference>
<evidence type="ECO:0000259" key="9">
    <source>
        <dbReference type="PROSITE" id="PS51007"/>
    </source>
</evidence>
<keyword evidence="11" id="KW-1185">Reference proteome</keyword>
<dbReference type="InterPro" id="IPR009056">
    <property type="entry name" value="Cyt_c-like_dom"/>
</dbReference>